<evidence type="ECO:0000256" key="1">
    <source>
        <dbReference type="SAM" id="MobiDB-lite"/>
    </source>
</evidence>
<dbReference type="InterPro" id="IPR043502">
    <property type="entry name" value="DNA/RNA_pol_sf"/>
</dbReference>
<protein>
    <recommendedName>
        <fullName evidence="2">Reverse transcriptase domain-containing protein</fullName>
    </recommendedName>
</protein>
<dbReference type="EMBL" id="JAJFAZ020000003">
    <property type="protein sequence ID" value="KAI5338103.1"/>
    <property type="molecule type" value="Genomic_DNA"/>
</dbReference>
<dbReference type="SUPFAM" id="SSF56672">
    <property type="entry name" value="DNA/RNA polymerases"/>
    <property type="match status" value="1"/>
</dbReference>
<dbReference type="InterPro" id="IPR053134">
    <property type="entry name" value="RNA-dir_DNA_polymerase"/>
</dbReference>
<dbReference type="PANTHER" id="PTHR24559:SF444">
    <property type="entry name" value="REVERSE TRANSCRIPTASE DOMAIN-CONTAINING PROTEIN"/>
    <property type="match status" value="1"/>
</dbReference>
<organism evidence="3 4">
    <name type="scientific">Prunus dulcis</name>
    <name type="common">Almond</name>
    <name type="synonym">Amygdalus dulcis</name>
    <dbReference type="NCBI Taxonomy" id="3755"/>
    <lineage>
        <taxon>Eukaryota</taxon>
        <taxon>Viridiplantae</taxon>
        <taxon>Streptophyta</taxon>
        <taxon>Embryophyta</taxon>
        <taxon>Tracheophyta</taxon>
        <taxon>Spermatophyta</taxon>
        <taxon>Magnoliopsida</taxon>
        <taxon>eudicotyledons</taxon>
        <taxon>Gunneridae</taxon>
        <taxon>Pentapetalae</taxon>
        <taxon>rosids</taxon>
        <taxon>fabids</taxon>
        <taxon>Rosales</taxon>
        <taxon>Rosaceae</taxon>
        <taxon>Amygdaloideae</taxon>
        <taxon>Amygdaleae</taxon>
        <taxon>Prunus</taxon>
    </lineage>
</organism>
<feature type="region of interest" description="Disordered" evidence="1">
    <location>
        <begin position="1"/>
        <end position="36"/>
    </location>
</feature>
<comment type="caution">
    <text evidence="3">The sequence shown here is derived from an EMBL/GenBank/DDBJ whole genome shotgun (WGS) entry which is preliminary data.</text>
</comment>
<dbReference type="InterPro" id="IPR000477">
    <property type="entry name" value="RT_dom"/>
</dbReference>
<evidence type="ECO:0000313" key="4">
    <source>
        <dbReference type="Proteomes" id="UP001054821"/>
    </source>
</evidence>
<accession>A0AAD4W760</accession>
<dbReference type="InterPro" id="IPR043128">
    <property type="entry name" value="Rev_trsase/Diguanyl_cyclase"/>
</dbReference>
<sequence length="145" mass="16356">MKKSAKQTDLSPKEVGERSDKPSSNDCGGKRKASSQAEIDKLLAASFIEEAFYSEWVINVIPVAKKDQGKWRMCVDHTDLNKACPKDNFPLPKIDQLIDSTSSNQLLSFMDAYSVYNQIMMHEEDKAKTYFIIERGAYCYKGSNG</sequence>
<feature type="domain" description="Reverse transcriptase" evidence="2">
    <location>
        <begin position="64"/>
        <end position="134"/>
    </location>
</feature>
<proteinExistence type="predicted"/>
<dbReference type="Gene3D" id="3.10.10.10">
    <property type="entry name" value="HIV Type 1 Reverse Transcriptase, subunit A, domain 1"/>
    <property type="match status" value="1"/>
</dbReference>
<dbReference type="CDD" id="cd01647">
    <property type="entry name" value="RT_LTR"/>
    <property type="match status" value="1"/>
</dbReference>
<gene>
    <name evidence="3" type="ORF">L3X38_017374</name>
</gene>
<evidence type="ECO:0000313" key="3">
    <source>
        <dbReference type="EMBL" id="KAI5338103.1"/>
    </source>
</evidence>
<reference evidence="3 4" key="1">
    <citation type="journal article" date="2022" name="G3 (Bethesda)">
        <title>Whole-genome sequence and methylome profiling of the almond [Prunus dulcis (Mill.) D.A. Webb] cultivar 'Nonpareil'.</title>
        <authorList>
            <person name="D'Amico-Willman K.M."/>
            <person name="Ouma W.Z."/>
            <person name="Meulia T."/>
            <person name="Sideli G.M."/>
            <person name="Gradziel T.M."/>
            <person name="Fresnedo-Ramirez J."/>
        </authorList>
    </citation>
    <scope>NUCLEOTIDE SEQUENCE [LARGE SCALE GENOMIC DNA]</scope>
    <source>
        <strain evidence="3">Clone GOH B32 T37-40</strain>
    </source>
</reference>
<feature type="compositionally biased region" description="Basic and acidic residues" evidence="1">
    <location>
        <begin position="11"/>
        <end position="23"/>
    </location>
</feature>
<dbReference type="Pfam" id="PF00078">
    <property type="entry name" value="RVT_1"/>
    <property type="match status" value="1"/>
</dbReference>
<keyword evidence="4" id="KW-1185">Reference proteome</keyword>
<dbReference type="AlphaFoldDB" id="A0AAD4W760"/>
<evidence type="ECO:0000259" key="2">
    <source>
        <dbReference type="Pfam" id="PF00078"/>
    </source>
</evidence>
<dbReference type="Gene3D" id="3.30.70.270">
    <property type="match status" value="1"/>
</dbReference>
<dbReference type="PANTHER" id="PTHR24559">
    <property type="entry name" value="TRANSPOSON TY3-I GAG-POL POLYPROTEIN"/>
    <property type="match status" value="1"/>
</dbReference>
<dbReference type="Proteomes" id="UP001054821">
    <property type="component" value="Chromosome 3"/>
</dbReference>
<name>A0AAD4W760_PRUDU</name>